<keyword evidence="4" id="KW-0131">Cell cycle</keyword>
<feature type="domain" description="FtsK" evidence="3">
    <location>
        <begin position="327"/>
        <end position="518"/>
    </location>
</feature>
<evidence type="ECO:0000313" key="4">
    <source>
        <dbReference type="EMBL" id="AYF31466.1"/>
    </source>
</evidence>
<accession>A0A386WSL2</accession>
<dbReference type="AlphaFoldDB" id="A0A386WSL2"/>
<dbReference type="GO" id="GO:0051301">
    <property type="term" value="P:cell division"/>
    <property type="evidence" value="ECO:0007669"/>
    <property type="project" value="UniProtKB-KW"/>
</dbReference>
<name>A0A386WSL2_9ACTN</name>
<dbReference type="Pfam" id="PF01580">
    <property type="entry name" value="FtsK_SpoIIIE"/>
    <property type="match status" value="1"/>
</dbReference>
<dbReference type="InterPro" id="IPR002543">
    <property type="entry name" value="FtsK_dom"/>
</dbReference>
<organism evidence="4 5">
    <name type="scientific">Micromonospora tulbaghiae</name>
    <dbReference type="NCBI Taxonomy" id="479978"/>
    <lineage>
        <taxon>Bacteria</taxon>
        <taxon>Bacillati</taxon>
        <taxon>Actinomycetota</taxon>
        <taxon>Actinomycetes</taxon>
        <taxon>Micromonosporales</taxon>
        <taxon>Micromonosporaceae</taxon>
        <taxon>Micromonospora</taxon>
    </lineage>
</organism>
<keyword evidence="2" id="KW-1133">Transmembrane helix</keyword>
<keyword evidence="2" id="KW-0472">Membrane</keyword>
<feature type="binding site" evidence="1">
    <location>
        <begin position="343"/>
        <end position="350"/>
    </location>
    <ligand>
        <name>ATP</name>
        <dbReference type="ChEBI" id="CHEBI:30616"/>
    </ligand>
</feature>
<keyword evidence="1" id="KW-0547">Nucleotide-binding</keyword>
<dbReference type="RefSeq" id="WP_120572999.1">
    <property type="nucleotide sequence ID" value="NZ_CP024087.1"/>
</dbReference>
<dbReference type="SUPFAM" id="SSF52540">
    <property type="entry name" value="P-loop containing nucleoside triphosphate hydrolases"/>
    <property type="match status" value="1"/>
</dbReference>
<evidence type="ECO:0000256" key="2">
    <source>
        <dbReference type="SAM" id="Phobius"/>
    </source>
</evidence>
<dbReference type="KEGG" id="mtua:CSH63_29275"/>
<protein>
    <submittedName>
        <fullName evidence="4">Cell division protein FtsK</fullName>
    </submittedName>
</protein>
<dbReference type="InterPro" id="IPR027417">
    <property type="entry name" value="P-loop_NTPase"/>
</dbReference>
<proteinExistence type="predicted"/>
<evidence type="ECO:0000259" key="3">
    <source>
        <dbReference type="PROSITE" id="PS50901"/>
    </source>
</evidence>
<evidence type="ECO:0000313" key="5">
    <source>
        <dbReference type="Proteomes" id="UP000267804"/>
    </source>
</evidence>
<dbReference type="Proteomes" id="UP000267804">
    <property type="component" value="Chromosome"/>
</dbReference>
<gene>
    <name evidence="4" type="ORF">CSH63_29275</name>
</gene>
<evidence type="ECO:0000256" key="1">
    <source>
        <dbReference type="PROSITE-ProRule" id="PRU00289"/>
    </source>
</evidence>
<dbReference type="PROSITE" id="PS50901">
    <property type="entry name" value="FTSK"/>
    <property type="match status" value="1"/>
</dbReference>
<sequence>MTVIPYDDEHDDERHTIEADQVGGPVDAPDRKATFAEVVSRDDPTRPIVPAVLRSPEGRKALVRWSARYGANRALYHVTRSPKYGIKVAAYAPRGLWRAGSAVLWWAAGGRENFHLRQEAANKNDPHTWQSLNRTRAKESGARWWVVGAALVLLLSVLIGVEVAGMPPVGWYCVVAALVLVAARVGRPADKPIVDRVSTAQRFTKLTAEMVRDAVVALSIGVKEPGQLTFPPPGIHKQGPGWMARFNLPGAIVATKVLENRAGLAAALRLPTDQVWPEVGPDHPGQVDLWVGFQPSSKMGQPAWSLASPSARTSIFEPQPFGTDARQRPVTTVLFERNVLIGGQPGSGKSYAARTLTTIAALDPTCELKIAEFKGTGDFLDMARLCSTYACGVDDEALSTGRDILTWALAECERRGARIKRARERGDAPLGKVTPELAAKPGSGLHPVFILLDEVHELFLAYPDGADAAERVAKRGRALGIILVLATQIADRDSVPPNITRCVVTRWCLSVGGQVENDMILGTGAYKRGLTATVYEPGVDAGWGVVIGNGKSGSVRSFFPKPDVAAAIVARAAQLRGQTVIGEDVERVEARDMLADARAVLHPGEAGVPWAVLAERLAAQWPEMYAGITADMVRESLARYGVDSQDVKVGRKNLKGARRTGLDAAQQRREIEAG</sequence>
<reference evidence="4 5" key="1">
    <citation type="submission" date="2017-10" db="EMBL/GenBank/DDBJ databases">
        <title>Integration of genomic and chemical information greatly accelerates assignment of the full stereostructure of myelolactone, a potent inhibitor of myeloma from a marine-derived Micromonospora.</title>
        <authorList>
            <person name="Kim M.C."/>
            <person name="Machado H."/>
            <person name="Jensen P.R."/>
            <person name="Fenical W."/>
        </authorList>
    </citation>
    <scope>NUCLEOTIDE SEQUENCE [LARGE SCALE GENOMIC DNA]</scope>
    <source>
        <strain evidence="4 5">CNY-010</strain>
    </source>
</reference>
<dbReference type="GO" id="GO:0005524">
    <property type="term" value="F:ATP binding"/>
    <property type="evidence" value="ECO:0007669"/>
    <property type="project" value="UniProtKB-UniRule"/>
</dbReference>
<dbReference type="Gene3D" id="3.40.50.300">
    <property type="entry name" value="P-loop containing nucleotide triphosphate hydrolases"/>
    <property type="match status" value="1"/>
</dbReference>
<keyword evidence="4" id="KW-0132">Cell division</keyword>
<keyword evidence="1" id="KW-0067">ATP-binding</keyword>
<dbReference type="EMBL" id="CP024087">
    <property type="protein sequence ID" value="AYF31466.1"/>
    <property type="molecule type" value="Genomic_DNA"/>
</dbReference>
<feature type="transmembrane region" description="Helical" evidence="2">
    <location>
        <begin position="144"/>
        <end position="163"/>
    </location>
</feature>
<dbReference type="GO" id="GO:0003677">
    <property type="term" value="F:DNA binding"/>
    <property type="evidence" value="ECO:0007669"/>
    <property type="project" value="InterPro"/>
</dbReference>
<keyword evidence="2" id="KW-0812">Transmembrane</keyword>